<evidence type="ECO:0000256" key="1">
    <source>
        <dbReference type="ARBA" id="ARBA00022679"/>
    </source>
</evidence>
<feature type="domain" description="EAL" evidence="5">
    <location>
        <begin position="841"/>
        <end position="1095"/>
    </location>
</feature>
<feature type="domain" description="GGDEF" evidence="6">
    <location>
        <begin position="699"/>
        <end position="833"/>
    </location>
</feature>
<dbReference type="InterPro" id="IPR035919">
    <property type="entry name" value="EAL_sf"/>
</dbReference>
<dbReference type="SMART" id="SM00091">
    <property type="entry name" value="PAS"/>
    <property type="match status" value="1"/>
</dbReference>
<dbReference type="Gene3D" id="3.30.70.270">
    <property type="match status" value="1"/>
</dbReference>
<dbReference type="CDD" id="cd01948">
    <property type="entry name" value="EAL"/>
    <property type="match status" value="1"/>
</dbReference>
<dbReference type="Proteomes" id="UP001156627">
    <property type="component" value="Unassembled WGS sequence"/>
</dbReference>
<dbReference type="SMART" id="SM00448">
    <property type="entry name" value="REC"/>
    <property type="match status" value="1"/>
</dbReference>
<evidence type="ECO:0008006" key="9">
    <source>
        <dbReference type="Google" id="ProtNLM"/>
    </source>
</evidence>
<dbReference type="InterPro" id="IPR043128">
    <property type="entry name" value="Rev_trsase/Diguanyl_cyclase"/>
</dbReference>
<evidence type="ECO:0000256" key="2">
    <source>
        <dbReference type="ARBA" id="ARBA00022777"/>
    </source>
</evidence>
<dbReference type="InterPro" id="IPR000014">
    <property type="entry name" value="PAS"/>
</dbReference>
<dbReference type="PROSITE" id="PS50110">
    <property type="entry name" value="RESPONSE_REGULATORY"/>
    <property type="match status" value="1"/>
</dbReference>
<dbReference type="SMART" id="SM00065">
    <property type="entry name" value="GAF"/>
    <property type="match status" value="2"/>
</dbReference>
<keyword evidence="3" id="KW-0597">Phosphoprotein</keyword>
<evidence type="ECO:0000313" key="8">
    <source>
        <dbReference type="Proteomes" id="UP001156627"/>
    </source>
</evidence>
<reference evidence="8" key="1">
    <citation type="journal article" date="2019" name="Int. J. Syst. Evol. Microbiol.">
        <title>The Global Catalogue of Microorganisms (GCM) 10K type strain sequencing project: providing services to taxonomists for standard genome sequencing and annotation.</title>
        <authorList>
            <consortium name="The Broad Institute Genomics Platform"/>
            <consortium name="The Broad Institute Genome Sequencing Center for Infectious Disease"/>
            <person name="Wu L."/>
            <person name="Ma J."/>
        </authorList>
    </citation>
    <scope>NUCLEOTIDE SEQUENCE [LARGE SCALE GENOMIC DNA]</scope>
    <source>
        <strain evidence="8">NBRC 111981</strain>
    </source>
</reference>
<accession>A0ABQ5XHI9</accession>
<dbReference type="Gene3D" id="3.30.450.40">
    <property type="match status" value="2"/>
</dbReference>
<comment type="caution">
    <text evidence="7">The sequence shown here is derived from an EMBL/GenBank/DDBJ whole genome shotgun (WGS) entry which is preliminary data.</text>
</comment>
<dbReference type="NCBIfam" id="TIGR00229">
    <property type="entry name" value="sensory_box"/>
    <property type="match status" value="1"/>
</dbReference>
<name>A0ABQ5XHI9_9GAMM</name>
<dbReference type="PANTHER" id="PTHR44757:SF2">
    <property type="entry name" value="BIOFILM ARCHITECTURE MAINTENANCE PROTEIN MBAA"/>
    <property type="match status" value="1"/>
</dbReference>
<dbReference type="Pfam" id="PF00990">
    <property type="entry name" value="GGDEF"/>
    <property type="match status" value="1"/>
</dbReference>
<feature type="modified residue" description="4-aspartylphosphate" evidence="3">
    <location>
        <position position="52"/>
    </location>
</feature>
<keyword evidence="2" id="KW-0418">Kinase</keyword>
<dbReference type="InterPro" id="IPR035965">
    <property type="entry name" value="PAS-like_dom_sf"/>
</dbReference>
<evidence type="ECO:0000313" key="7">
    <source>
        <dbReference type="EMBL" id="GLQ89970.1"/>
    </source>
</evidence>
<dbReference type="Pfam" id="PF00072">
    <property type="entry name" value="Response_reg"/>
    <property type="match status" value="1"/>
</dbReference>
<sequence length="1119" mass="123987">MATILIVDDRALNRRFLTTLLGYAGHETIEAEDGIIALTMAQVRRPDLMITDVLMPNMDGVMLTEMVRATAGLTDVPVIFYTATYRLEDAREMASTLGVQRILSKPCEPQVILDTVTEVLREAGIASATPSSAVSTELANAMQAPGDIGPLQDRLREVTERGLAMTEQHASAEKLKLAFTDIQTLSLRMSALLELSLELGSEHNPTGLIELCCRATQDILGTRQTMITIAEEDKPLRQATSGLDDWECAHFAGLDWQSPPPAFGEARSSGKTVLIRDNARAQLGELAEHSAIRSAMVIPLRTSGCDSGWIYVADKLGGAFDHNDEQFGSALAAAFANAYDNLDLLEQVRQDAESLRREINERTKAERARRESDKRFFDLFRAHPLPMWVQDSETAQFKAVNAAAVAHYGYSEGEFLGMTVQDLQPPSPAAQPRRYWPLGLDESDVSQHCKKDGGLIDVEISSHVLSFDGSDCRFVVAQDITARLQIEERNARLSRISAVLSDINSAIVRIRDRHSLLQEACRVAVDSGAFRAAWIGEIGPNSLDGVVVAWHGAVGSYIDTIKLTVQPETPYSSRPANVALRENRAVVFNDIIESSLPIALKEEYRTHDFCAVAAFPLVTEGRSTAVLTLFADQVGFFDDEELELLMRLAGDVSFGLQFIERERQLRYLALYDSLTDLPNRRLLLERLTQFIHAAEHQQLVVAIFAVDLDHFRQINDAFGRHVGDELLRQVSTRWNAALIEPYCLARLDADSFAIAVGDLPSHADGTTIVRDRLERPLAEPIEIGGHVLRIGFRTGIALYPDDGTGAEQLLNNAESAMKQALLTGERHFYFDPATQARMAEKLALENDLRQAVEAQQFVLHFQPRVDLGRGRVVGAEALIRWQHPERGLVSPAQFIPLAEETGLILPIGDWVIRTVCAQLAQWQRTERHVVPISLNLSAAQFKGGRVLDTLHQAIAQYAVKAKLIELELTESLLMNDPQAAITILSAFRGMGVRLSLDDFGTGYSSLAYLSRFPFDFLKIDRAFVSGVPDNIEDGAIAKAIIALAKQLNLRTVAEGVETEEQLRFLHQHGCDEMQGYLFSKPVPLEQFEQMLRDHVRLSVPQSYPAGKRSPQRGRSTFST</sequence>
<dbReference type="SUPFAM" id="SSF52172">
    <property type="entry name" value="CheY-like"/>
    <property type="match status" value="1"/>
</dbReference>
<proteinExistence type="predicted"/>
<dbReference type="SMART" id="SM00267">
    <property type="entry name" value="GGDEF"/>
    <property type="match status" value="1"/>
</dbReference>
<dbReference type="InterPro" id="IPR000160">
    <property type="entry name" value="GGDEF_dom"/>
</dbReference>
<dbReference type="InterPro" id="IPR011006">
    <property type="entry name" value="CheY-like_superfamily"/>
</dbReference>
<keyword evidence="1" id="KW-0808">Transferase</keyword>
<dbReference type="Pfam" id="PF13185">
    <property type="entry name" value="GAF_2"/>
    <property type="match status" value="2"/>
</dbReference>
<dbReference type="SUPFAM" id="SSF55781">
    <property type="entry name" value="GAF domain-like"/>
    <property type="match status" value="2"/>
</dbReference>
<evidence type="ECO:0000259" key="5">
    <source>
        <dbReference type="PROSITE" id="PS50883"/>
    </source>
</evidence>
<dbReference type="CDD" id="cd01949">
    <property type="entry name" value="GGDEF"/>
    <property type="match status" value="1"/>
</dbReference>
<dbReference type="NCBIfam" id="TIGR00254">
    <property type="entry name" value="GGDEF"/>
    <property type="match status" value="1"/>
</dbReference>
<evidence type="ECO:0000259" key="4">
    <source>
        <dbReference type="PROSITE" id="PS50110"/>
    </source>
</evidence>
<dbReference type="CDD" id="cd00130">
    <property type="entry name" value="PAS"/>
    <property type="match status" value="1"/>
</dbReference>
<dbReference type="Gene3D" id="3.30.450.20">
    <property type="entry name" value="PAS domain"/>
    <property type="match status" value="1"/>
</dbReference>
<organism evidence="7 8">
    <name type="scientific">Dyella flagellata</name>
    <dbReference type="NCBI Taxonomy" id="1867833"/>
    <lineage>
        <taxon>Bacteria</taxon>
        <taxon>Pseudomonadati</taxon>
        <taxon>Pseudomonadota</taxon>
        <taxon>Gammaproteobacteria</taxon>
        <taxon>Lysobacterales</taxon>
        <taxon>Rhodanobacteraceae</taxon>
        <taxon>Dyella</taxon>
    </lineage>
</organism>
<dbReference type="RefSeq" id="WP_284333401.1">
    <property type="nucleotide sequence ID" value="NZ_BSOA01000044.1"/>
</dbReference>
<dbReference type="InterPro" id="IPR029787">
    <property type="entry name" value="Nucleotide_cyclase"/>
</dbReference>
<dbReference type="PROSITE" id="PS50887">
    <property type="entry name" value="GGDEF"/>
    <property type="match status" value="1"/>
</dbReference>
<dbReference type="InterPro" id="IPR001633">
    <property type="entry name" value="EAL_dom"/>
</dbReference>
<evidence type="ECO:0000259" key="6">
    <source>
        <dbReference type="PROSITE" id="PS50887"/>
    </source>
</evidence>
<dbReference type="Gene3D" id="3.40.50.2300">
    <property type="match status" value="1"/>
</dbReference>
<dbReference type="PROSITE" id="PS50883">
    <property type="entry name" value="EAL"/>
    <property type="match status" value="1"/>
</dbReference>
<dbReference type="Gene3D" id="3.20.20.450">
    <property type="entry name" value="EAL domain"/>
    <property type="match status" value="1"/>
</dbReference>
<feature type="domain" description="Response regulatory" evidence="4">
    <location>
        <begin position="3"/>
        <end position="120"/>
    </location>
</feature>
<dbReference type="SUPFAM" id="SSF141868">
    <property type="entry name" value="EAL domain-like"/>
    <property type="match status" value="1"/>
</dbReference>
<dbReference type="SUPFAM" id="SSF55073">
    <property type="entry name" value="Nucleotide cyclase"/>
    <property type="match status" value="1"/>
</dbReference>
<gene>
    <name evidence="7" type="ORF">GCM10007898_35450</name>
</gene>
<dbReference type="InterPro" id="IPR052155">
    <property type="entry name" value="Biofilm_reg_signaling"/>
</dbReference>
<dbReference type="SUPFAM" id="SSF55785">
    <property type="entry name" value="PYP-like sensor domain (PAS domain)"/>
    <property type="match status" value="1"/>
</dbReference>
<protein>
    <recommendedName>
        <fullName evidence="9">PAS domain S-box-containing protein/diguanylate cyclase (GGDEF) domain-containing protein</fullName>
    </recommendedName>
</protein>
<dbReference type="InterPro" id="IPR001789">
    <property type="entry name" value="Sig_transdc_resp-reg_receiver"/>
</dbReference>
<keyword evidence="8" id="KW-1185">Reference proteome</keyword>
<dbReference type="InterPro" id="IPR003018">
    <property type="entry name" value="GAF"/>
</dbReference>
<dbReference type="Pfam" id="PF00563">
    <property type="entry name" value="EAL"/>
    <property type="match status" value="1"/>
</dbReference>
<dbReference type="InterPro" id="IPR029016">
    <property type="entry name" value="GAF-like_dom_sf"/>
</dbReference>
<evidence type="ECO:0000256" key="3">
    <source>
        <dbReference type="PROSITE-ProRule" id="PRU00169"/>
    </source>
</evidence>
<dbReference type="EMBL" id="BSOA01000044">
    <property type="protein sequence ID" value="GLQ89970.1"/>
    <property type="molecule type" value="Genomic_DNA"/>
</dbReference>
<dbReference type="SMART" id="SM00052">
    <property type="entry name" value="EAL"/>
    <property type="match status" value="1"/>
</dbReference>
<dbReference type="PANTHER" id="PTHR44757">
    <property type="entry name" value="DIGUANYLATE CYCLASE DGCP"/>
    <property type="match status" value="1"/>
</dbReference>